<evidence type="ECO:0000259" key="4">
    <source>
        <dbReference type="PROSITE" id="PS01124"/>
    </source>
</evidence>
<dbReference type="AlphaFoldDB" id="A0A645A7W9"/>
<dbReference type="SUPFAM" id="SSF53822">
    <property type="entry name" value="Periplasmic binding protein-like I"/>
    <property type="match status" value="1"/>
</dbReference>
<dbReference type="GO" id="GO:0000976">
    <property type="term" value="F:transcription cis-regulatory region binding"/>
    <property type="evidence" value="ECO:0007669"/>
    <property type="project" value="TreeGrafter"/>
</dbReference>
<reference evidence="5" key="1">
    <citation type="submission" date="2019-08" db="EMBL/GenBank/DDBJ databases">
        <authorList>
            <person name="Kucharzyk K."/>
            <person name="Murdoch R.W."/>
            <person name="Higgins S."/>
            <person name="Loffler F."/>
        </authorList>
    </citation>
    <scope>NUCLEOTIDE SEQUENCE</scope>
</reference>
<dbReference type="Pfam" id="PF13377">
    <property type="entry name" value="Peripla_BP_3"/>
    <property type="match status" value="1"/>
</dbReference>
<dbReference type="PANTHER" id="PTHR30146:SF24">
    <property type="entry name" value="XYLOSE OPERON REGULATORY PROTEIN"/>
    <property type="match status" value="1"/>
</dbReference>
<keyword evidence="1" id="KW-0805">Transcription regulation</keyword>
<dbReference type="PANTHER" id="PTHR30146">
    <property type="entry name" value="LACI-RELATED TRANSCRIPTIONAL REPRESSOR"/>
    <property type="match status" value="1"/>
</dbReference>
<evidence type="ECO:0000256" key="1">
    <source>
        <dbReference type="ARBA" id="ARBA00023015"/>
    </source>
</evidence>
<sequence>MIKVLVLIDSTTEFSRRFLTGLIQYANENGPWIFYRLPSYYKALYGEAGIVERIKEWEIDAVIAQWEYEGVDFLDQLDIPVFLQSYKNISGRFSRISGDYIGAGVMAAQFFAKRYFKNFAFYGNKNFFWSRARAEGYRREVERIKGSYYYFESELLDSMQWSREHVELDNWLQGLPKPVALFACDDNFALQVSEMCKVNNINIPDELSLLGVDNDELICNLSHPSISSIITDDENGGYQTGKMLQNLILNKNNVPFNINIDPVRIELRQSTEKYNISDNYIKTVIDYINENIRLNISIDKLAEIVPLSRRNLEMKFKEATGTSVYQFILDKKLDLISTELLTTDKDLLDIAIEMGFNDVRNVYRIFKKKTGYTPVSFRKKFSQKNKS</sequence>
<evidence type="ECO:0000313" key="5">
    <source>
        <dbReference type="EMBL" id="MPM49212.1"/>
    </source>
</evidence>
<dbReference type="InterPro" id="IPR018060">
    <property type="entry name" value="HTH_AraC"/>
</dbReference>
<comment type="caution">
    <text evidence="5">The sequence shown here is derived from an EMBL/GenBank/DDBJ whole genome shotgun (WGS) entry which is preliminary data.</text>
</comment>
<dbReference type="InterPro" id="IPR046335">
    <property type="entry name" value="LacI/GalR-like_sensor"/>
</dbReference>
<dbReference type="SUPFAM" id="SSF46689">
    <property type="entry name" value="Homeodomain-like"/>
    <property type="match status" value="2"/>
</dbReference>
<proteinExistence type="predicted"/>
<evidence type="ECO:0000256" key="3">
    <source>
        <dbReference type="ARBA" id="ARBA00023163"/>
    </source>
</evidence>
<dbReference type="CDD" id="cd01543">
    <property type="entry name" value="PBP1_XylR"/>
    <property type="match status" value="1"/>
</dbReference>
<dbReference type="Gene3D" id="3.40.50.2300">
    <property type="match status" value="2"/>
</dbReference>
<organism evidence="5">
    <name type="scientific">bioreactor metagenome</name>
    <dbReference type="NCBI Taxonomy" id="1076179"/>
    <lineage>
        <taxon>unclassified sequences</taxon>
        <taxon>metagenomes</taxon>
        <taxon>ecological metagenomes</taxon>
    </lineage>
</organism>
<gene>
    <name evidence="5" type="primary">xylR_8</name>
    <name evidence="5" type="ORF">SDC9_95940</name>
</gene>
<feature type="domain" description="HTH araC/xylS-type" evidence="4">
    <location>
        <begin position="282"/>
        <end position="380"/>
    </location>
</feature>
<dbReference type="GO" id="GO:0003700">
    <property type="term" value="F:DNA-binding transcription factor activity"/>
    <property type="evidence" value="ECO:0007669"/>
    <property type="project" value="InterPro"/>
</dbReference>
<keyword evidence="2" id="KW-0238">DNA-binding</keyword>
<dbReference type="Pfam" id="PF12833">
    <property type="entry name" value="HTH_18"/>
    <property type="match status" value="1"/>
</dbReference>
<dbReference type="EMBL" id="VSSQ01012427">
    <property type="protein sequence ID" value="MPM49212.1"/>
    <property type="molecule type" value="Genomic_DNA"/>
</dbReference>
<dbReference type="SMART" id="SM00342">
    <property type="entry name" value="HTH_ARAC"/>
    <property type="match status" value="1"/>
</dbReference>
<protein>
    <submittedName>
        <fullName evidence="5">Xylose operon regulatory protein</fullName>
    </submittedName>
</protein>
<evidence type="ECO:0000256" key="2">
    <source>
        <dbReference type="ARBA" id="ARBA00023125"/>
    </source>
</evidence>
<dbReference type="InterPro" id="IPR028082">
    <property type="entry name" value="Peripla_BP_I"/>
</dbReference>
<accession>A0A645A7W9</accession>
<dbReference type="InterPro" id="IPR009057">
    <property type="entry name" value="Homeodomain-like_sf"/>
</dbReference>
<name>A0A645A7W9_9ZZZZ</name>
<keyword evidence="3" id="KW-0804">Transcription</keyword>
<dbReference type="Gene3D" id="1.10.10.60">
    <property type="entry name" value="Homeodomain-like"/>
    <property type="match status" value="1"/>
</dbReference>
<dbReference type="PROSITE" id="PS01124">
    <property type="entry name" value="HTH_ARAC_FAMILY_2"/>
    <property type="match status" value="1"/>
</dbReference>